<gene>
    <name evidence="2" type="ORF">L210DRAFT_3541889</name>
</gene>
<keyword evidence="3" id="KW-1185">Reference proteome</keyword>
<reference evidence="2" key="1">
    <citation type="submission" date="2019-10" db="EMBL/GenBank/DDBJ databases">
        <authorList>
            <consortium name="DOE Joint Genome Institute"/>
            <person name="Kuo A."/>
            <person name="Miyauchi S."/>
            <person name="Kiss E."/>
            <person name="Drula E."/>
            <person name="Kohler A."/>
            <person name="Sanchez-Garcia M."/>
            <person name="Andreopoulos B."/>
            <person name="Barry K.W."/>
            <person name="Bonito G."/>
            <person name="Buee M."/>
            <person name="Carver A."/>
            <person name="Chen C."/>
            <person name="Cichocki N."/>
            <person name="Clum A."/>
            <person name="Culley D."/>
            <person name="Crous P.W."/>
            <person name="Fauchery L."/>
            <person name="Girlanda M."/>
            <person name="Hayes R."/>
            <person name="Keri Z."/>
            <person name="LaButti K."/>
            <person name="Lipzen A."/>
            <person name="Lombard V."/>
            <person name="Magnuson J."/>
            <person name="Maillard F."/>
            <person name="Morin E."/>
            <person name="Murat C."/>
            <person name="Nolan M."/>
            <person name="Ohm R."/>
            <person name="Pangilinan J."/>
            <person name="Pereira M."/>
            <person name="Perotto S."/>
            <person name="Peter M."/>
            <person name="Riley R."/>
            <person name="Sitrit Y."/>
            <person name="Stielow B."/>
            <person name="Szollosi G."/>
            <person name="Zifcakova L."/>
            <person name="Stursova M."/>
            <person name="Spatafora J.W."/>
            <person name="Tedersoo L."/>
            <person name="Vaario L.-M."/>
            <person name="Yamada A."/>
            <person name="Yan M."/>
            <person name="Wang P."/>
            <person name="Xu J."/>
            <person name="Bruns T."/>
            <person name="Baldrian P."/>
            <person name="Vilgalys R."/>
            <person name="Henrissat B."/>
            <person name="Grigoriev I.V."/>
            <person name="Hibbett D."/>
            <person name="Nagy L.G."/>
            <person name="Martin F.M."/>
        </authorList>
    </citation>
    <scope>NUCLEOTIDE SEQUENCE</scope>
    <source>
        <strain evidence="2">BED1</strain>
    </source>
</reference>
<evidence type="ECO:0000313" key="3">
    <source>
        <dbReference type="Proteomes" id="UP001194468"/>
    </source>
</evidence>
<accession>A0AAD4BU48</accession>
<dbReference type="Proteomes" id="UP001194468">
    <property type="component" value="Unassembled WGS sequence"/>
</dbReference>
<protein>
    <submittedName>
        <fullName evidence="2">Uncharacterized protein</fullName>
    </submittedName>
</protein>
<organism evidence="2 3">
    <name type="scientific">Boletus edulis BED1</name>
    <dbReference type="NCBI Taxonomy" id="1328754"/>
    <lineage>
        <taxon>Eukaryota</taxon>
        <taxon>Fungi</taxon>
        <taxon>Dikarya</taxon>
        <taxon>Basidiomycota</taxon>
        <taxon>Agaricomycotina</taxon>
        <taxon>Agaricomycetes</taxon>
        <taxon>Agaricomycetidae</taxon>
        <taxon>Boletales</taxon>
        <taxon>Boletineae</taxon>
        <taxon>Boletaceae</taxon>
        <taxon>Boletoideae</taxon>
        <taxon>Boletus</taxon>
    </lineage>
</organism>
<evidence type="ECO:0000256" key="1">
    <source>
        <dbReference type="SAM" id="SignalP"/>
    </source>
</evidence>
<reference evidence="2" key="2">
    <citation type="journal article" date="2020" name="Nat. Commun.">
        <title>Large-scale genome sequencing of mycorrhizal fungi provides insights into the early evolution of symbiotic traits.</title>
        <authorList>
            <person name="Miyauchi S."/>
            <person name="Kiss E."/>
            <person name="Kuo A."/>
            <person name="Drula E."/>
            <person name="Kohler A."/>
            <person name="Sanchez-Garcia M."/>
            <person name="Morin E."/>
            <person name="Andreopoulos B."/>
            <person name="Barry K.W."/>
            <person name="Bonito G."/>
            <person name="Buee M."/>
            <person name="Carver A."/>
            <person name="Chen C."/>
            <person name="Cichocki N."/>
            <person name="Clum A."/>
            <person name="Culley D."/>
            <person name="Crous P.W."/>
            <person name="Fauchery L."/>
            <person name="Girlanda M."/>
            <person name="Hayes R.D."/>
            <person name="Keri Z."/>
            <person name="LaButti K."/>
            <person name="Lipzen A."/>
            <person name="Lombard V."/>
            <person name="Magnuson J."/>
            <person name="Maillard F."/>
            <person name="Murat C."/>
            <person name="Nolan M."/>
            <person name="Ohm R.A."/>
            <person name="Pangilinan J."/>
            <person name="Pereira M.F."/>
            <person name="Perotto S."/>
            <person name="Peter M."/>
            <person name="Pfister S."/>
            <person name="Riley R."/>
            <person name="Sitrit Y."/>
            <person name="Stielow J.B."/>
            <person name="Szollosi G."/>
            <person name="Zifcakova L."/>
            <person name="Stursova M."/>
            <person name="Spatafora J.W."/>
            <person name="Tedersoo L."/>
            <person name="Vaario L.M."/>
            <person name="Yamada A."/>
            <person name="Yan M."/>
            <person name="Wang P."/>
            <person name="Xu J."/>
            <person name="Bruns T."/>
            <person name="Baldrian P."/>
            <person name="Vilgalys R."/>
            <person name="Dunand C."/>
            <person name="Henrissat B."/>
            <person name="Grigoriev I.V."/>
            <person name="Hibbett D."/>
            <person name="Nagy L.G."/>
            <person name="Martin F.M."/>
        </authorList>
    </citation>
    <scope>NUCLEOTIDE SEQUENCE</scope>
    <source>
        <strain evidence="2">BED1</strain>
    </source>
</reference>
<sequence length="218" mass="24679">MSCVFLLGALREYYCLASTCCSASLMRIRSRRGVQGRESPPILPRPHPCATLECTGDFLTVHAVFYPCPLLTIVSWCTATHWSVCPTSRCRSPQAQVRLQAWVQEARDFSAKHGSPDNRALRVRRKEILVKRIHRSRGWHPGRKGEGRHLGTLISLKHCAELPEYESLCAERSRLSGIPYRSGSHEEMTVGGISPSRGYYHNCTMCVSETCRWHEIPQ</sequence>
<comment type="caution">
    <text evidence="2">The sequence shown here is derived from an EMBL/GenBank/DDBJ whole genome shotgun (WGS) entry which is preliminary data.</text>
</comment>
<feature type="chain" id="PRO_5042191889" evidence="1">
    <location>
        <begin position="18"/>
        <end position="218"/>
    </location>
</feature>
<name>A0AAD4BU48_BOLED</name>
<keyword evidence="1" id="KW-0732">Signal</keyword>
<feature type="signal peptide" evidence="1">
    <location>
        <begin position="1"/>
        <end position="17"/>
    </location>
</feature>
<proteinExistence type="predicted"/>
<dbReference type="EMBL" id="WHUW01000014">
    <property type="protein sequence ID" value="KAF8439325.1"/>
    <property type="molecule type" value="Genomic_DNA"/>
</dbReference>
<dbReference type="AlphaFoldDB" id="A0AAD4BU48"/>
<evidence type="ECO:0000313" key="2">
    <source>
        <dbReference type="EMBL" id="KAF8439325.1"/>
    </source>
</evidence>